<dbReference type="Gene3D" id="3.40.190.10">
    <property type="entry name" value="Periplasmic binding protein-like II"/>
    <property type="match status" value="1"/>
</dbReference>
<evidence type="ECO:0000313" key="3">
    <source>
        <dbReference type="Proteomes" id="UP001237917"/>
    </source>
</evidence>
<feature type="non-terminal residue" evidence="2">
    <location>
        <position position="1"/>
    </location>
</feature>
<dbReference type="Pfam" id="PF04069">
    <property type="entry name" value="OpuAC"/>
    <property type="match status" value="1"/>
</dbReference>
<feature type="non-terminal residue" evidence="2">
    <location>
        <position position="110"/>
    </location>
</feature>
<dbReference type="GO" id="GO:0043190">
    <property type="term" value="C:ATP-binding cassette (ABC) transporter complex"/>
    <property type="evidence" value="ECO:0007669"/>
    <property type="project" value="InterPro"/>
</dbReference>
<gene>
    <name evidence="2" type="ORF">QP487_11665</name>
</gene>
<dbReference type="Gene3D" id="3.40.190.120">
    <property type="entry name" value="Osmoprotection protein (prox), domain 2"/>
    <property type="match status" value="1"/>
</dbReference>
<dbReference type="Proteomes" id="UP001237917">
    <property type="component" value="Unassembled WGS sequence"/>
</dbReference>
<evidence type="ECO:0000259" key="1">
    <source>
        <dbReference type="Pfam" id="PF04069"/>
    </source>
</evidence>
<proteinExistence type="predicted"/>
<reference evidence="2" key="1">
    <citation type="submission" date="2023-05" db="EMBL/GenBank/DDBJ databases">
        <title>Cataloging the Phylogenetic Diversity of Human Bladder Bacteria.</title>
        <authorList>
            <person name="Du J."/>
        </authorList>
    </citation>
    <scope>NUCLEOTIDE SEQUENCE</scope>
    <source>
        <strain evidence="2">UMB0765</strain>
    </source>
</reference>
<dbReference type="RefSeq" id="WP_285362521.1">
    <property type="nucleotide sequence ID" value="NZ_JASOPU010000111.1"/>
</dbReference>
<dbReference type="AlphaFoldDB" id="A0AAW6YNB9"/>
<dbReference type="EMBL" id="JASOPU010000111">
    <property type="protein sequence ID" value="MDK7294066.1"/>
    <property type="molecule type" value="Genomic_DNA"/>
</dbReference>
<dbReference type="InterPro" id="IPR007210">
    <property type="entry name" value="ABC_Gly_betaine_transp_sub-bd"/>
</dbReference>
<comment type="caution">
    <text evidence="2">The sequence shown here is derived from an EMBL/GenBank/DDBJ whole genome shotgun (WGS) entry which is preliminary data.</text>
</comment>
<feature type="domain" description="ABC-type glycine betaine transport system substrate-binding" evidence="1">
    <location>
        <begin position="2"/>
        <end position="109"/>
    </location>
</feature>
<dbReference type="SUPFAM" id="SSF53850">
    <property type="entry name" value="Periplasmic binding protein-like II"/>
    <property type="match status" value="1"/>
</dbReference>
<organism evidence="2 3">
    <name type="scientific">Streptococcus pasteurianus</name>
    <dbReference type="NCBI Taxonomy" id="197614"/>
    <lineage>
        <taxon>Bacteria</taxon>
        <taxon>Bacillati</taxon>
        <taxon>Bacillota</taxon>
        <taxon>Bacilli</taxon>
        <taxon>Lactobacillales</taxon>
        <taxon>Streptococcaceae</taxon>
        <taxon>Streptococcus</taxon>
    </lineage>
</organism>
<accession>A0AAW6YNB9</accession>
<sequence length="110" mass="12392">LGLEKVSDLEEYADTFKVGVDNSWLEREGDGYDGFVQTYGFDFDNLYPMAIGLVYTAIANEEIDVALGYSTDGRIISEDLKVLEDDRHLFPPYDASPVATNEIRARYPDL</sequence>
<dbReference type="GO" id="GO:0022857">
    <property type="term" value="F:transmembrane transporter activity"/>
    <property type="evidence" value="ECO:0007669"/>
    <property type="project" value="InterPro"/>
</dbReference>
<name>A0AAW6YNB9_9STRE</name>
<protein>
    <submittedName>
        <fullName evidence="2">Glycine betaine ABC transporter substrate-binding protein</fullName>
    </submittedName>
</protein>
<evidence type="ECO:0000313" key="2">
    <source>
        <dbReference type="EMBL" id="MDK7294066.1"/>
    </source>
</evidence>